<sequence length="709" mass="76925">MARRIRHATPPRRQRSIFEQPCSCRVRAFVPRPALEKSVSLPHASLPPLAALEPASLDWQHDESGESTPLSICFDDVYFSRHDGRAETEHVFIQGNDLPQRLAAWREKRPFTIGETGFGTGLNMLCAWACFDAHAPAGARLHLVSTERFPLRRDDLARALAAWPDLASRAERLVRQWPEPVAGVHRLWLDERVTLDLHFGDASERLALLEGQVDAWFLDGFAPAKNPEMWRPELFAAMAARSRPGASFATFTCAGVVKRALAAAGFAWRKVPGYGRKREMLAGEIAAPPADERRAHTPWFSPPPARPPRHVAVIGAGIAGASTAAALARRGIEVTLIDRFDRAELGTTHLQGALYVKLAVETNLQSRTYLAGLLHSRRWLAELDPEQALWQPSGVLQLALNEKERTRQARFLANHPLPTSVVRGLDAEAASAVAGIRLDAPALDYPDAAWVRPLELCVRLAATPGVVFRRGEVTALAGNVSGWTLTLADGERIAADQVVIAAASEAVRFAQSSALPLQPVRGQVSQLALPEGAPALGRVVCAGGYVPPAADGVLNFGATFGPGETDMSEREADHAANLAELERGLPHFVAALRDAGAELSPERLTGRVGVRAASPDKSPYCGPLPDTEAWREDYATLAKDATRVPDVPGRHHSGLWISAAHGSRGMASAPLCAELLASRMCDEPLPLEWPLVDHLHPGRRIIRDLVQGK</sequence>
<dbReference type="SUPFAM" id="SSF54373">
    <property type="entry name" value="FAD-linked reductases, C-terminal domain"/>
    <property type="match status" value="1"/>
</dbReference>
<keyword evidence="5 10" id="KW-0949">S-adenosyl-L-methionine</keyword>
<evidence type="ECO:0000256" key="2">
    <source>
        <dbReference type="ARBA" id="ARBA00022603"/>
    </source>
</evidence>
<dbReference type="InterPro" id="IPR008471">
    <property type="entry name" value="MnmC-like_methylTransf"/>
</dbReference>
<dbReference type="PANTHER" id="PTHR13847:SF283">
    <property type="entry name" value="TRNA 5-METHYLAMINOMETHYL-2-THIOURIDINE BIOSYNTHESIS BIFUNCTIONAL PROTEIN MNMC"/>
    <property type="match status" value="1"/>
</dbReference>
<dbReference type="NCBIfam" id="TIGR03197">
    <property type="entry name" value="MnmC_Cterm"/>
    <property type="match status" value="1"/>
</dbReference>
<organism evidence="13 14">
    <name type="scientific">Billgrantia desiderata</name>
    <dbReference type="NCBI Taxonomy" id="52021"/>
    <lineage>
        <taxon>Bacteria</taxon>
        <taxon>Pseudomonadati</taxon>
        <taxon>Pseudomonadota</taxon>
        <taxon>Gammaproteobacteria</taxon>
        <taxon>Oceanospirillales</taxon>
        <taxon>Halomonadaceae</taxon>
        <taxon>Billgrantia</taxon>
    </lineage>
</organism>
<dbReference type="GO" id="GO:0050660">
    <property type="term" value="F:flavin adenine dinucleotide binding"/>
    <property type="evidence" value="ECO:0007669"/>
    <property type="project" value="UniProtKB-UniRule"/>
</dbReference>
<feature type="domain" description="FAD dependent oxidoreductase" evidence="11">
    <location>
        <begin position="310"/>
        <end position="678"/>
    </location>
</feature>
<dbReference type="EC" id="2.1.1.61" evidence="10"/>
<comment type="subcellular location">
    <subcellularLocation>
        <location evidence="10">Cytoplasm</location>
    </subcellularLocation>
</comment>
<feature type="region of interest" description="tRNA (mnm(5)s(2)U34)-methyltransferase" evidence="10">
    <location>
        <begin position="1"/>
        <end position="286"/>
    </location>
</feature>
<evidence type="ECO:0000256" key="7">
    <source>
        <dbReference type="ARBA" id="ARBA00022827"/>
    </source>
</evidence>
<reference evidence="13" key="1">
    <citation type="submission" date="2020-05" db="EMBL/GenBank/DDBJ databases">
        <authorList>
            <person name="Wang L."/>
            <person name="Shao Z."/>
        </authorList>
    </citation>
    <scope>NUCLEOTIDE SEQUENCE</scope>
    <source>
        <strain evidence="13">MCCC 1A05776</strain>
    </source>
</reference>
<keyword evidence="2 10" id="KW-0489">Methyltransferase</keyword>
<comment type="similarity">
    <text evidence="10">In the N-terminal section; belongs to the methyltransferase superfamily. tRNA (mnm(5)s(2)U34)-methyltransferase family.</text>
</comment>
<dbReference type="NCBIfam" id="NF002481">
    <property type="entry name" value="PRK01747.1-2"/>
    <property type="match status" value="1"/>
</dbReference>
<evidence type="ECO:0000259" key="11">
    <source>
        <dbReference type="Pfam" id="PF01266"/>
    </source>
</evidence>
<dbReference type="Gene3D" id="3.40.50.150">
    <property type="entry name" value="Vaccinia Virus protein VP39"/>
    <property type="match status" value="1"/>
</dbReference>
<comment type="function">
    <text evidence="10">Catalyzes the last two steps in the biosynthesis of 5-methylaminomethyl-2-thiouridine (mnm(5)s(2)U) at the wobble position (U34) in tRNA. Catalyzes the FAD-dependent demodification of cmnm(5)s(2)U34 to nm(5)s(2)U34, followed by the transfer of a methyl group from S-adenosyl-L-methionine to nm(5)s(2)U34, to form mnm(5)s(2)U34.</text>
</comment>
<dbReference type="InterPro" id="IPR017610">
    <property type="entry name" value="tRNA_S-uridine_synth_MnmC_C"/>
</dbReference>
<comment type="catalytic activity">
    <reaction evidence="10">
        <text>5-aminomethyl-2-thiouridine(34) in tRNA + S-adenosyl-L-methionine = 5-methylaminomethyl-2-thiouridine(34) in tRNA + S-adenosyl-L-homocysteine + H(+)</text>
        <dbReference type="Rhea" id="RHEA:19569"/>
        <dbReference type="Rhea" id="RHEA-COMP:10195"/>
        <dbReference type="Rhea" id="RHEA-COMP:10197"/>
        <dbReference type="ChEBI" id="CHEBI:15378"/>
        <dbReference type="ChEBI" id="CHEBI:57856"/>
        <dbReference type="ChEBI" id="CHEBI:59789"/>
        <dbReference type="ChEBI" id="CHEBI:74454"/>
        <dbReference type="ChEBI" id="CHEBI:74455"/>
        <dbReference type="EC" id="2.1.1.61"/>
    </reaction>
</comment>
<keyword evidence="7 10" id="KW-0274">FAD</keyword>
<keyword evidence="4 10" id="KW-0808">Transferase</keyword>
<dbReference type="InterPro" id="IPR029063">
    <property type="entry name" value="SAM-dependent_MTases_sf"/>
</dbReference>
<keyword evidence="3 10" id="KW-0285">Flavoprotein</keyword>
<dbReference type="SUPFAM" id="SSF51905">
    <property type="entry name" value="FAD/NAD(P)-binding domain"/>
    <property type="match status" value="1"/>
</dbReference>
<comment type="caution">
    <text evidence="13">The sequence shown here is derived from an EMBL/GenBank/DDBJ whole genome shotgun (WGS) entry which is preliminary data.</text>
</comment>
<comment type="similarity">
    <text evidence="10">In the C-terminal section; belongs to the DAO family.</text>
</comment>
<dbReference type="GO" id="GO:0005737">
    <property type="term" value="C:cytoplasm"/>
    <property type="evidence" value="ECO:0007669"/>
    <property type="project" value="UniProtKB-SubCell"/>
</dbReference>
<keyword evidence="8 10" id="KW-0560">Oxidoreductase</keyword>
<feature type="region of interest" description="FAD-dependent cmnm(5)s(2)U34 oxidoreductase" evidence="10">
    <location>
        <begin position="314"/>
        <end position="709"/>
    </location>
</feature>
<dbReference type="Proteomes" id="UP001320178">
    <property type="component" value="Unassembled WGS sequence"/>
</dbReference>
<evidence type="ECO:0000256" key="9">
    <source>
        <dbReference type="ARBA" id="ARBA00023268"/>
    </source>
</evidence>
<evidence type="ECO:0000256" key="6">
    <source>
        <dbReference type="ARBA" id="ARBA00022694"/>
    </source>
</evidence>
<dbReference type="GO" id="GO:0002097">
    <property type="term" value="P:tRNA wobble base modification"/>
    <property type="evidence" value="ECO:0007669"/>
    <property type="project" value="UniProtKB-UniRule"/>
</dbReference>
<keyword evidence="1 10" id="KW-0963">Cytoplasm</keyword>
<protein>
    <recommendedName>
        <fullName evidence="10">tRNA 5-methylaminomethyl-2-thiouridine biosynthesis bifunctional protein MnmC</fullName>
        <shortName evidence="10">tRNA mnm(5)s(2)U biosynthesis bifunctional protein</shortName>
    </recommendedName>
    <domain>
        <recommendedName>
            <fullName evidence="10">tRNA (mnm(5)s(2)U34)-methyltransferase</fullName>
            <ecNumber evidence="10">2.1.1.61</ecNumber>
        </recommendedName>
    </domain>
    <domain>
        <recommendedName>
            <fullName evidence="10">FAD-dependent cmnm(5)s(2)U34 oxidoreductase</fullName>
            <ecNumber evidence="10">1.5.-.-</ecNumber>
        </recommendedName>
    </domain>
</protein>
<dbReference type="InterPro" id="IPR023032">
    <property type="entry name" value="tRNA_MAMT_biosynth_bifunc_MnmC"/>
</dbReference>
<gene>
    <name evidence="10 13" type="primary">mnmC</name>
    <name evidence="13" type="ORF">HOP61_04380</name>
</gene>
<comment type="cofactor">
    <cofactor evidence="10">
        <name>FAD</name>
        <dbReference type="ChEBI" id="CHEBI:57692"/>
    </cofactor>
</comment>
<dbReference type="InterPro" id="IPR006076">
    <property type="entry name" value="FAD-dep_OxRdtase"/>
</dbReference>
<dbReference type="NCBIfam" id="NF033855">
    <property type="entry name" value="tRNA_MNMC2"/>
    <property type="match status" value="1"/>
</dbReference>
<dbReference type="InterPro" id="IPR036188">
    <property type="entry name" value="FAD/NAD-bd_sf"/>
</dbReference>
<dbReference type="GO" id="GO:0016645">
    <property type="term" value="F:oxidoreductase activity, acting on the CH-NH group of donors"/>
    <property type="evidence" value="ECO:0007669"/>
    <property type="project" value="InterPro"/>
</dbReference>
<evidence type="ECO:0000256" key="8">
    <source>
        <dbReference type="ARBA" id="ARBA00023002"/>
    </source>
</evidence>
<dbReference type="GO" id="GO:0032259">
    <property type="term" value="P:methylation"/>
    <property type="evidence" value="ECO:0007669"/>
    <property type="project" value="UniProtKB-KW"/>
</dbReference>
<name>A0AAW4YRT5_9GAMM</name>
<keyword evidence="9 10" id="KW-0511">Multifunctional enzyme</keyword>
<keyword evidence="6 10" id="KW-0819">tRNA processing</keyword>
<dbReference type="HAMAP" id="MF_01102">
    <property type="entry name" value="MnmC"/>
    <property type="match status" value="1"/>
</dbReference>
<feature type="domain" description="MnmC-like methyltransferase" evidence="12">
    <location>
        <begin position="166"/>
        <end position="284"/>
    </location>
</feature>
<dbReference type="Pfam" id="PF05430">
    <property type="entry name" value="Methyltransf_30"/>
    <property type="match status" value="1"/>
</dbReference>
<evidence type="ECO:0000259" key="12">
    <source>
        <dbReference type="Pfam" id="PF05430"/>
    </source>
</evidence>
<evidence type="ECO:0000256" key="4">
    <source>
        <dbReference type="ARBA" id="ARBA00022679"/>
    </source>
</evidence>
<reference evidence="13" key="2">
    <citation type="journal article" date="2021" name="Front. Microbiol.">
        <title>Aerobic Denitrification and Heterotrophic Sulfur Oxidation in the Genus Halomonas Revealed by Six Novel Species Characterizations and Genome-Based Analysis.</title>
        <authorList>
            <person name="Wang L."/>
            <person name="Shao Z."/>
        </authorList>
    </citation>
    <scope>NUCLEOTIDE SEQUENCE</scope>
    <source>
        <strain evidence="13">MCCC 1A05776</strain>
    </source>
</reference>
<evidence type="ECO:0000256" key="5">
    <source>
        <dbReference type="ARBA" id="ARBA00022691"/>
    </source>
</evidence>
<evidence type="ECO:0000256" key="10">
    <source>
        <dbReference type="HAMAP-Rule" id="MF_01102"/>
    </source>
</evidence>
<proteinExistence type="inferred from homology"/>
<evidence type="ECO:0000256" key="1">
    <source>
        <dbReference type="ARBA" id="ARBA00022490"/>
    </source>
</evidence>
<dbReference type="PANTHER" id="PTHR13847">
    <property type="entry name" value="SARCOSINE DEHYDROGENASE-RELATED"/>
    <property type="match status" value="1"/>
</dbReference>
<dbReference type="InterPro" id="IPR047785">
    <property type="entry name" value="tRNA_MNMC2"/>
</dbReference>
<dbReference type="EMBL" id="JABFTS010000001">
    <property type="protein sequence ID" value="MCE8050523.1"/>
    <property type="molecule type" value="Genomic_DNA"/>
</dbReference>
<accession>A0AAW4YRT5</accession>
<dbReference type="AlphaFoldDB" id="A0AAW4YRT5"/>
<dbReference type="Gene3D" id="3.30.9.10">
    <property type="entry name" value="D-Amino Acid Oxidase, subunit A, domain 2"/>
    <property type="match status" value="1"/>
</dbReference>
<evidence type="ECO:0000313" key="14">
    <source>
        <dbReference type="Proteomes" id="UP001320178"/>
    </source>
</evidence>
<dbReference type="GO" id="GO:0004808">
    <property type="term" value="F:tRNA (5-methylaminomethyl-2-thiouridylate)(34)-methyltransferase activity"/>
    <property type="evidence" value="ECO:0007669"/>
    <property type="project" value="UniProtKB-EC"/>
</dbReference>
<dbReference type="Pfam" id="PF01266">
    <property type="entry name" value="DAO"/>
    <property type="match status" value="1"/>
</dbReference>
<evidence type="ECO:0000313" key="13">
    <source>
        <dbReference type="EMBL" id="MCE8050523.1"/>
    </source>
</evidence>
<dbReference type="EC" id="1.5.-.-" evidence="10"/>
<dbReference type="Gene3D" id="3.50.50.60">
    <property type="entry name" value="FAD/NAD(P)-binding domain"/>
    <property type="match status" value="1"/>
</dbReference>
<evidence type="ECO:0000256" key="3">
    <source>
        <dbReference type="ARBA" id="ARBA00022630"/>
    </source>
</evidence>